<feature type="non-terminal residue" evidence="1">
    <location>
        <position position="1"/>
    </location>
</feature>
<reference evidence="1" key="1">
    <citation type="submission" date="2016-05" db="EMBL/GenBank/DDBJ databases">
        <authorList>
            <person name="Lavstsen T."/>
            <person name="Jespersen J.S."/>
        </authorList>
    </citation>
    <scope>NUCLEOTIDE SEQUENCE</scope>
    <source>
        <tissue evidence="1">Brain</tissue>
    </source>
</reference>
<gene>
    <name evidence="1" type="primary">SPNA2</name>
</gene>
<sequence length="57" mass="5992">HGTAATDLQTTANIWIQLERLIGPVLTGSNCLQSLTERSSWVCGSESSSVTDKSGPS</sequence>
<name>A0A1A8I6W4_NOTKU</name>
<dbReference type="EMBL" id="HAED01006575">
    <property type="protein sequence ID" value="SBQ92653.1"/>
    <property type="molecule type" value="Transcribed_RNA"/>
</dbReference>
<reference evidence="1" key="2">
    <citation type="submission" date="2016-06" db="EMBL/GenBank/DDBJ databases">
        <title>The genome of a short-lived fish provides insights into sex chromosome evolution and the genetic control of aging.</title>
        <authorList>
            <person name="Reichwald K."/>
            <person name="Felder M."/>
            <person name="Petzold A."/>
            <person name="Koch P."/>
            <person name="Groth M."/>
            <person name="Platzer M."/>
        </authorList>
    </citation>
    <scope>NUCLEOTIDE SEQUENCE</scope>
    <source>
        <tissue evidence="1">Brain</tissue>
    </source>
</reference>
<protein>
    <submittedName>
        <fullName evidence="1">Spectrin alpha 2</fullName>
    </submittedName>
</protein>
<evidence type="ECO:0000313" key="1">
    <source>
        <dbReference type="EMBL" id="SBQ92653.1"/>
    </source>
</evidence>
<organism evidence="1">
    <name type="scientific">Nothobranchius kuhntae</name>
    <name type="common">Beira killifish</name>
    <dbReference type="NCBI Taxonomy" id="321403"/>
    <lineage>
        <taxon>Eukaryota</taxon>
        <taxon>Metazoa</taxon>
        <taxon>Chordata</taxon>
        <taxon>Craniata</taxon>
        <taxon>Vertebrata</taxon>
        <taxon>Euteleostomi</taxon>
        <taxon>Actinopterygii</taxon>
        <taxon>Neopterygii</taxon>
        <taxon>Teleostei</taxon>
        <taxon>Neoteleostei</taxon>
        <taxon>Acanthomorphata</taxon>
        <taxon>Ovalentaria</taxon>
        <taxon>Atherinomorphae</taxon>
        <taxon>Cyprinodontiformes</taxon>
        <taxon>Nothobranchiidae</taxon>
        <taxon>Nothobranchius</taxon>
    </lineage>
</organism>
<proteinExistence type="predicted"/>
<dbReference type="AlphaFoldDB" id="A0A1A8I6W4"/>
<accession>A0A1A8I6W4</accession>